<comment type="caution">
    <text evidence="1">The sequence shown here is derived from an EMBL/GenBank/DDBJ whole genome shotgun (WGS) entry which is preliminary data.</text>
</comment>
<evidence type="ECO:0000313" key="1">
    <source>
        <dbReference type="EMBL" id="MBO3116813.1"/>
    </source>
</evidence>
<evidence type="ECO:0008006" key="3">
    <source>
        <dbReference type="Google" id="ProtNLM"/>
    </source>
</evidence>
<keyword evidence="2" id="KW-1185">Reference proteome</keyword>
<evidence type="ECO:0000313" key="2">
    <source>
        <dbReference type="Proteomes" id="UP000676776"/>
    </source>
</evidence>
<dbReference type="RefSeq" id="WP_208154181.1">
    <property type="nucleotide sequence ID" value="NZ_JAGEVF010000006.1"/>
</dbReference>
<reference evidence="1 2" key="1">
    <citation type="submission" date="2021-03" db="EMBL/GenBank/DDBJ databases">
        <title>Winogradskyella sp. nov., isolated from costal sediment.</title>
        <authorList>
            <person name="Gao C."/>
        </authorList>
    </citation>
    <scope>NUCLEOTIDE SEQUENCE [LARGE SCALE GENOMIC DNA]</scope>
    <source>
        <strain evidence="1 2">DF17</strain>
    </source>
</reference>
<organism evidence="1 2">
    <name type="scientific">Winogradskyella pelagia</name>
    <dbReference type="NCBI Taxonomy" id="2819984"/>
    <lineage>
        <taxon>Bacteria</taxon>
        <taxon>Pseudomonadati</taxon>
        <taxon>Bacteroidota</taxon>
        <taxon>Flavobacteriia</taxon>
        <taxon>Flavobacteriales</taxon>
        <taxon>Flavobacteriaceae</taxon>
        <taxon>Winogradskyella</taxon>
    </lineage>
</organism>
<dbReference type="SUPFAM" id="SSF52058">
    <property type="entry name" value="L domain-like"/>
    <property type="match status" value="2"/>
</dbReference>
<dbReference type="EMBL" id="JAGEVF010000006">
    <property type="protein sequence ID" value="MBO3116813.1"/>
    <property type="molecule type" value="Genomic_DNA"/>
</dbReference>
<sequence>MKSILFNCICLFIGLLAVGQSTEKSSIDSGGASSTIGNLAVVYSIGEVAVNEISAGSLIVSEGFIGPLQESEPDDNITFIPDPEFERWLRVNGYDTDETENGQVFTSDISSITSLFIEGLVFVVDPDTFLEELVDSFAINSFEGLQDFAGLTSFFLKDNIVGSNFQIDFSGNPQLEEVTIIASPRIESVNILNNELLTKVQIGTQFGDTTVLNALDIQNCPNLEILRIGSSMLNEINLELNPALTSLTLNCPINSLDVTNQLNLNTLWLNNTQIESLDVSLNSQLQTFNVQSNNNLSTINLQNGTNIQIQPVNIFDNINLDCVFVDDADYSINNWTVGDFNYVDGGVSIEDYTLIYDPNDFSDFNAEANQILDNWLNTAGFIACPNGDWTFDYTIQIDESVDNDFNPVTNVSFLTTFSNTDLNLNIPAVFNIEGLTIDAGESIGSSGELCGIESYSLFNIYTGTTNFDTRTVTQEDFFVVEPAGLEFAETPQSSATGFNVDFPDTGSGAFTYTYRVEVSKEFQFRDAPLVELTDNTFLTVNEQTVLFDTGESSTYVVSPGQTVTLQDLFDQIEGTPDAPRGNATLSDFFTPNTYQGPRQYVYDPTSVLTICAAQVEPSILNVIELDCDYGIFEFEDPGFEQYLLDQGIDKDGLLNNEVVICDVGNIETIEISSLYAINSLNNLGIFTGLKRFQLEGNDTISSIDFQENIDLQEISLIDCVILSSLNVSNNLGLRSLELQNTSSSFEVLDITQNFNLEVLTVTNSGIPLVDLSGNPELSALTLTSNPLVHIDISGNPNIVDLNARNNFSLSLVNLRNGANSSIDTVDLTNAPSLNCVLVDDVNFVQNNVNWAIDAGVFFTDDNVCTTEAIDETVTFDGLGNQEEVEYWLNNHGGAAAFSDEGFNWSYDITIVQTDFSILYDTTFTAEDGVNQFTTTAVFTINTSNFNAGADFEPVSGDVANGVQEEGGLCDLQTFDISTFKDTTPFTTGVFQNSEIALERNLDEGTGPEGTTINGTVVDFPDTGSGQFSYYYRFSVSKELQLFGVPEPITITDEASIWHWLVIPFDPGEQKTLNVCTSDIITLTDLYNALDIVDGTDDPNFNPDNYWSDTNGPVNSYLGPGQYTFNAGAFLPQCGAKPTIVTVVEVPCEFSFSTKVQLQGATINPINGEENLMRDNLRTGGFIPTTSPYPDGKTCDSNVFNISGNNAIVDWIWVELRDPNTDTTIISSTSGLLQRDGDVVDVDGISPLSFDVPIGSYYVVVNHRNHLGVMTANPFNFDAAFSTVDFTDSSTVAFGNNARSILGDGSLALWAGDVNGDGLVNFAGDVNTVLVDIILFPGNTTFSSSYSAAAGYLPSDVKLDGNVNFSDEINQLILSIILYPLNTSFSTSFNLFEEQLPSPSALRTNEQIQMDMARMEQAQQIINAKNN</sequence>
<gene>
    <name evidence="1" type="ORF">J4050_08645</name>
</gene>
<dbReference type="Proteomes" id="UP000676776">
    <property type="component" value="Unassembled WGS sequence"/>
</dbReference>
<accession>A0ABS3T238</accession>
<name>A0ABS3T238_9FLAO</name>
<proteinExistence type="predicted"/>
<protein>
    <recommendedName>
        <fullName evidence="3">Dockerin domain-containing protein</fullName>
    </recommendedName>
</protein>
<dbReference type="Gene3D" id="3.80.10.10">
    <property type="entry name" value="Ribonuclease Inhibitor"/>
    <property type="match status" value="2"/>
</dbReference>
<dbReference type="InterPro" id="IPR032675">
    <property type="entry name" value="LRR_dom_sf"/>
</dbReference>